<evidence type="ECO:0000313" key="4">
    <source>
        <dbReference type="EMBL" id="PQP92871.1"/>
    </source>
</evidence>
<dbReference type="Proteomes" id="UP000250321">
    <property type="component" value="Unassembled WGS sequence"/>
</dbReference>
<evidence type="ECO:0000256" key="2">
    <source>
        <dbReference type="ARBA" id="ARBA00023306"/>
    </source>
</evidence>
<dbReference type="EMBL" id="PJQY01002523">
    <property type="protein sequence ID" value="PQP92871.1"/>
    <property type="molecule type" value="Genomic_DNA"/>
</dbReference>
<dbReference type="STRING" id="2094558.A0A314XH11"/>
<dbReference type="Pfam" id="PF09759">
    <property type="entry name" value="Atx10homo_assoc"/>
    <property type="match status" value="1"/>
</dbReference>
<dbReference type="PANTHER" id="PTHR13255:SF0">
    <property type="entry name" value="ATAXIN-10"/>
    <property type="match status" value="1"/>
</dbReference>
<dbReference type="InterPro" id="IPR019156">
    <property type="entry name" value="Ataxin-10_domain"/>
</dbReference>
<keyword evidence="1" id="KW-0132">Cell division</keyword>
<proteinExistence type="predicted"/>
<dbReference type="InterPro" id="IPR011989">
    <property type="entry name" value="ARM-like"/>
</dbReference>
<evidence type="ECO:0000256" key="1">
    <source>
        <dbReference type="ARBA" id="ARBA00022618"/>
    </source>
</evidence>
<reference evidence="4 5" key="1">
    <citation type="submission" date="2018-02" db="EMBL/GenBank/DDBJ databases">
        <title>Draft genome of wild Prunus yedoensis var. nudiflora.</title>
        <authorList>
            <person name="Baek S."/>
            <person name="Kim J.-H."/>
            <person name="Choi K."/>
            <person name="Kim G.-B."/>
            <person name="Cho A."/>
            <person name="Jang H."/>
            <person name="Shin C.-H."/>
            <person name="Yu H.-J."/>
            <person name="Mun J.-H."/>
        </authorList>
    </citation>
    <scope>NUCLEOTIDE SEQUENCE [LARGE SCALE GENOMIC DNA]</scope>
    <source>
        <strain evidence="5">cv. Jeju island</strain>
        <tissue evidence="4">Leaf</tissue>
    </source>
</reference>
<keyword evidence="5" id="KW-1185">Reference proteome</keyword>
<keyword evidence="2" id="KW-0131">Cell cycle</keyword>
<dbReference type="PANTHER" id="PTHR13255">
    <property type="entry name" value="ATAXIN-10"/>
    <property type="match status" value="1"/>
</dbReference>
<dbReference type="OrthoDB" id="379794at2759"/>
<dbReference type="AlphaFoldDB" id="A0A314XH11"/>
<gene>
    <name evidence="4" type="ORF">Pyn_37007</name>
</gene>
<evidence type="ECO:0000313" key="5">
    <source>
        <dbReference type="Proteomes" id="UP000250321"/>
    </source>
</evidence>
<dbReference type="GO" id="GO:0005829">
    <property type="term" value="C:cytosol"/>
    <property type="evidence" value="ECO:0007669"/>
    <property type="project" value="TreeGrafter"/>
</dbReference>
<name>A0A314XH11_PRUYE</name>
<evidence type="ECO:0000259" key="3">
    <source>
        <dbReference type="Pfam" id="PF09759"/>
    </source>
</evidence>
<dbReference type="InterPro" id="IPR051374">
    <property type="entry name" value="Ataxin-10/CTR86_families"/>
</dbReference>
<feature type="domain" description="Ataxin-10" evidence="3">
    <location>
        <begin position="366"/>
        <end position="463"/>
    </location>
</feature>
<dbReference type="InterPro" id="IPR016024">
    <property type="entry name" value="ARM-type_fold"/>
</dbReference>
<dbReference type="SUPFAM" id="SSF48371">
    <property type="entry name" value="ARM repeat"/>
    <property type="match status" value="1"/>
</dbReference>
<dbReference type="GO" id="GO:0051301">
    <property type="term" value="P:cell division"/>
    <property type="evidence" value="ECO:0007669"/>
    <property type="project" value="UniProtKB-KW"/>
</dbReference>
<organism evidence="4 5">
    <name type="scientific">Prunus yedoensis var. nudiflora</name>
    <dbReference type="NCBI Taxonomy" id="2094558"/>
    <lineage>
        <taxon>Eukaryota</taxon>
        <taxon>Viridiplantae</taxon>
        <taxon>Streptophyta</taxon>
        <taxon>Embryophyta</taxon>
        <taxon>Tracheophyta</taxon>
        <taxon>Spermatophyta</taxon>
        <taxon>Magnoliopsida</taxon>
        <taxon>eudicotyledons</taxon>
        <taxon>Gunneridae</taxon>
        <taxon>Pentapetalae</taxon>
        <taxon>rosids</taxon>
        <taxon>fabids</taxon>
        <taxon>Rosales</taxon>
        <taxon>Rosaceae</taxon>
        <taxon>Amygdaloideae</taxon>
        <taxon>Amygdaleae</taxon>
        <taxon>Prunus</taxon>
    </lineage>
</organism>
<sequence>MDNTAFQECFVPEDVLQILLSASNSSTLIDSLETLIQVCRTADGRADLASKSILPSVVQLIQSLPYPSGRHLLTLSLKLLRNLCAGEVSNQNSFLEQSGVAIISNVLNSANLSLEPDSGIIRMGLQVLANVSLAGERHQHAIWQQLFPKEFLALARVQSREACDPLCMVIFACCDGSPELFEKLCGDGGITIMKEIVRTTAAVGFGEDWFKLLLSRICLEGPYFSSLFSNLGFVSTTENVEDTEFREDLFSSEQAFLLRIISDILNERLREITVSSDFALCVFGIFKKSVGVLNCVTRGQSGLPTSSSMIDVLGYSLTILRDVCAQKTLRGFQEDLGDAVDVLLSHGLIELILCLLRDLEPPAIIRKAIKQVIGNCSYQRKPVQDEIRQKDGILLLLQQCGLDEDNPFLKEWGIWCVRNLLEGNEDNKRLVTELELQGSVDAPEIAGLGLRVEVNPKTGRPKLVNIS</sequence>
<protein>
    <submittedName>
        <fullName evidence="4">Ataxin-10</fullName>
    </submittedName>
</protein>
<accession>A0A314XH11</accession>
<comment type="caution">
    <text evidence="4">The sequence shown here is derived from an EMBL/GenBank/DDBJ whole genome shotgun (WGS) entry which is preliminary data.</text>
</comment>
<dbReference type="Gene3D" id="1.25.10.10">
    <property type="entry name" value="Leucine-rich Repeat Variant"/>
    <property type="match status" value="2"/>
</dbReference>